<dbReference type="SUPFAM" id="SSF56731">
    <property type="entry name" value="DNA primase core"/>
    <property type="match status" value="1"/>
</dbReference>
<dbReference type="InterPro" id="IPR019475">
    <property type="entry name" value="DNA_primase_DnaB-bd"/>
</dbReference>
<dbReference type="SMART" id="SM00493">
    <property type="entry name" value="TOPRIM"/>
    <property type="match status" value="1"/>
</dbReference>
<comment type="cofactor">
    <cofactor evidence="12 13">
        <name>Zn(2+)</name>
        <dbReference type="ChEBI" id="CHEBI:29105"/>
    </cofactor>
    <text evidence="12 13">Binds 1 zinc ion per monomer.</text>
</comment>
<keyword evidence="4 12" id="KW-0548">Nucleotidyltransferase</keyword>
<dbReference type="InterPro" id="IPR034151">
    <property type="entry name" value="TOPRIM_DnaG_bac"/>
</dbReference>
<evidence type="ECO:0000256" key="10">
    <source>
        <dbReference type="ARBA" id="ARBA00023125"/>
    </source>
</evidence>
<evidence type="ECO:0000256" key="11">
    <source>
        <dbReference type="ARBA" id="ARBA00023163"/>
    </source>
</evidence>
<dbReference type="InterPro" id="IPR002694">
    <property type="entry name" value="Znf_CHC2"/>
</dbReference>
<keyword evidence="5 12" id="KW-0235">DNA replication</keyword>
<dbReference type="Gene3D" id="3.90.980.10">
    <property type="entry name" value="DNA primase, catalytic core, N-terminal domain"/>
    <property type="match status" value="1"/>
</dbReference>
<gene>
    <name evidence="12 15" type="primary">dnaG</name>
    <name evidence="15" type="ORF">MOO47_07200</name>
</gene>
<keyword evidence="7 12" id="KW-0863">Zinc-finger</keyword>
<comment type="catalytic activity">
    <reaction evidence="12">
        <text>ssDNA + n NTP = ssDNA/pppN(pN)n-1 hybrid + (n-1) diphosphate.</text>
        <dbReference type="EC" id="2.7.7.101"/>
    </reaction>
</comment>
<dbReference type="EC" id="2.7.7.101" evidence="12"/>
<evidence type="ECO:0000256" key="2">
    <source>
        <dbReference type="ARBA" id="ARBA00022515"/>
    </source>
</evidence>
<dbReference type="NCBIfam" id="TIGR01391">
    <property type="entry name" value="dnaG"/>
    <property type="match status" value="1"/>
</dbReference>
<accession>A0ABY4PE48</accession>
<keyword evidence="8 12" id="KW-0862">Zinc</keyword>
<reference evidence="15 16" key="1">
    <citation type="journal article" date="2022" name="Int. J. Syst. Evol. Microbiol.">
        <title>Apilactobacillus apisilvae sp. nov., Nicolia spurrieriana gen. nov. sp. nov., Bombilactobacillus folatiphilus sp. nov. and Bombilactobacillus thymidiniphilus sp. nov., four new lactic acid bacterial isolates from stingless bees Tetragonula carbonaria and Austroplebeia australis.</title>
        <authorList>
            <person name="Oliphant S.A."/>
            <person name="Watson-Haigh N.S."/>
            <person name="Sumby K.M."/>
            <person name="Gardner J."/>
            <person name="Groom S."/>
            <person name="Jiranek V."/>
        </authorList>
    </citation>
    <scope>NUCLEOTIDE SEQUENCE [LARGE SCALE GENOMIC DNA]</scope>
    <source>
        <strain evidence="15 16">SG4_A1</strain>
    </source>
</reference>
<dbReference type="InterPro" id="IPR016136">
    <property type="entry name" value="DNA_helicase_N/primase_C"/>
</dbReference>
<organism evidence="15 16">
    <name type="scientific">Bombilactobacillus thymidiniphilus</name>
    <dbReference type="NCBI Taxonomy" id="2923363"/>
    <lineage>
        <taxon>Bacteria</taxon>
        <taxon>Bacillati</taxon>
        <taxon>Bacillota</taxon>
        <taxon>Bacilli</taxon>
        <taxon>Lactobacillales</taxon>
        <taxon>Lactobacillaceae</taxon>
        <taxon>Bombilactobacillus</taxon>
    </lineage>
</organism>
<evidence type="ECO:0000256" key="8">
    <source>
        <dbReference type="ARBA" id="ARBA00022833"/>
    </source>
</evidence>
<dbReference type="PIRSF" id="PIRSF002811">
    <property type="entry name" value="DnaG"/>
    <property type="match status" value="1"/>
</dbReference>
<comment type="function">
    <text evidence="12 13">RNA polymerase that catalyzes the synthesis of short RNA molecules used as primers for DNA polymerase during DNA replication.</text>
</comment>
<evidence type="ECO:0000313" key="15">
    <source>
        <dbReference type="EMBL" id="UQS83547.1"/>
    </source>
</evidence>
<evidence type="ECO:0000313" key="16">
    <source>
        <dbReference type="Proteomes" id="UP000831947"/>
    </source>
</evidence>
<feature type="domain" description="Toprim" evidence="14">
    <location>
        <begin position="264"/>
        <end position="345"/>
    </location>
</feature>
<evidence type="ECO:0000256" key="4">
    <source>
        <dbReference type="ARBA" id="ARBA00022695"/>
    </source>
</evidence>
<evidence type="ECO:0000256" key="9">
    <source>
        <dbReference type="ARBA" id="ARBA00022842"/>
    </source>
</evidence>
<dbReference type="Pfam" id="PF10410">
    <property type="entry name" value="DnaB_bind"/>
    <property type="match status" value="1"/>
</dbReference>
<dbReference type="CDD" id="cd03364">
    <property type="entry name" value="TOPRIM_DnaG_primases"/>
    <property type="match status" value="1"/>
</dbReference>
<evidence type="ECO:0000256" key="6">
    <source>
        <dbReference type="ARBA" id="ARBA00022723"/>
    </source>
</evidence>
<comment type="domain">
    <text evidence="12">Contains an N-terminal zinc-binding domain, a central core domain that contains the primase activity, and a C-terminal DnaB-binding domain.</text>
</comment>
<protein>
    <recommendedName>
        <fullName evidence="12 13">DNA primase</fullName>
        <ecNumber evidence="12">2.7.7.101</ecNumber>
    </recommendedName>
</protein>
<dbReference type="SUPFAM" id="SSF57783">
    <property type="entry name" value="Zinc beta-ribbon"/>
    <property type="match status" value="1"/>
</dbReference>
<dbReference type="InterPro" id="IPR006171">
    <property type="entry name" value="TOPRIM_dom"/>
</dbReference>
<keyword evidence="1 12" id="KW-0240">DNA-directed RNA polymerase</keyword>
<keyword evidence="9" id="KW-0460">Magnesium</keyword>
<keyword evidence="2 12" id="KW-0639">Primosome</keyword>
<dbReference type="PANTHER" id="PTHR30313:SF2">
    <property type="entry name" value="DNA PRIMASE"/>
    <property type="match status" value="1"/>
</dbReference>
<keyword evidence="6 12" id="KW-0479">Metal-binding</keyword>
<dbReference type="InterPro" id="IPR006295">
    <property type="entry name" value="DNA_primase_DnaG"/>
</dbReference>
<keyword evidence="16" id="KW-1185">Reference proteome</keyword>
<evidence type="ECO:0000256" key="5">
    <source>
        <dbReference type="ARBA" id="ARBA00022705"/>
    </source>
</evidence>
<evidence type="ECO:0000256" key="13">
    <source>
        <dbReference type="PIRNR" id="PIRNR002811"/>
    </source>
</evidence>
<keyword evidence="11 12" id="KW-0804">Transcription</keyword>
<dbReference type="HAMAP" id="MF_00974">
    <property type="entry name" value="DNA_primase_DnaG"/>
    <property type="match status" value="1"/>
</dbReference>
<dbReference type="PANTHER" id="PTHR30313">
    <property type="entry name" value="DNA PRIMASE"/>
    <property type="match status" value="1"/>
</dbReference>
<evidence type="ECO:0000259" key="14">
    <source>
        <dbReference type="PROSITE" id="PS50880"/>
    </source>
</evidence>
<comment type="subunit">
    <text evidence="12">Monomer. Interacts with DnaB.</text>
</comment>
<sequence>MAKAIPEAFIEQVRQKTNIVDIIEPYVQLKKAGRNLFGLCPFHEERTPSFSVSEEKQIFHCFSCGRGGNVYKFIMEIESLTFPEAVIKVASSIGMDFPVEYQAVNSNKNNSQATQLKNDYQTVTELYNHILLKTVVGEKALKYLQKRHVSAETIAHFQIGYAPAANDTVVQFLQTSNRSGQEIISSGLFAENDQGEIFDRFRDRLMFPVTDQSGNVVAFSGRVLQTDDQVAMAKYLNSPETPIFNKSKTLFNLAAAKKDIRQQGEVILFEGFMDVISAYQAGVLNGVASMGTSLTDEQLYLLNRITQRIVICYDGDQPGIKAAQRALKLLKNKNFEVAIVVIPDGQDPDEFIKAQGSAAFVKLVRQKTLSPTAFMIEYLSRQFDLTNDAAKVDFLNSALEYIGANDSPVEQELYVKQLAQRLNISVTAIQQELQDKVRSQKILQPAADFGSAKSQQSVALDHEITYSQLSSTEKSERNLLNIVFHFPEVISILDEHAGFNFAHRPYQEIFDHWVRYTLIESHPLIAQFLDLIPDDLRNLVISIEMLPRPATYTSEEINDYIANIMLDQKYQKLKQYQSQIKQAAQIGDDQKELQLTMELIKLRRELDQSKTG</sequence>
<dbReference type="PROSITE" id="PS50880">
    <property type="entry name" value="TOPRIM"/>
    <property type="match status" value="1"/>
</dbReference>
<dbReference type="InterPro" id="IPR050219">
    <property type="entry name" value="DnaG_primase"/>
</dbReference>
<evidence type="ECO:0000256" key="7">
    <source>
        <dbReference type="ARBA" id="ARBA00022771"/>
    </source>
</evidence>
<dbReference type="InterPro" id="IPR037068">
    <property type="entry name" value="DNA_primase_core_N_sf"/>
</dbReference>
<dbReference type="Pfam" id="PF13155">
    <property type="entry name" value="Toprim_2"/>
    <property type="match status" value="1"/>
</dbReference>
<keyword evidence="10 12" id="KW-0238">DNA-binding</keyword>
<dbReference type="InterPro" id="IPR030846">
    <property type="entry name" value="DnaG_bac"/>
</dbReference>
<proteinExistence type="inferred from homology"/>
<dbReference type="Pfam" id="PF08275">
    <property type="entry name" value="DNAG_N"/>
    <property type="match status" value="1"/>
</dbReference>
<comment type="similarity">
    <text evidence="12 13">Belongs to the DnaG primase family.</text>
</comment>
<dbReference type="RefSeq" id="WP_249512773.1">
    <property type="nucleotide sequence ID" value="NZ_CP093365.1"/>
</dbReference>
<dbReference type="Pfam" id="PF01807">
    <property type="entry name" value="Zn_ribbon_DnaG"/>
    <property type="match status" value="1"/>
</dbReference>
<evidence type="ECO:0000256" key="3">
    <source>
        <dbReference type="ARBA" id="ARBA00022679"/>
    </source>
</evidence>
<dbReference type="Gene3D" id="1.10.860.10">
    <property type="entry name" value="DNAb Helicase, Chain A"/>
    <property type="match status" value="1"/>
</dbReference>
<feature type="zinc finger region" description="CHC2-type" evidence="12">
    <location>
        <begin position="40"/>
        <end position="64"/>
    </location>
</feature>
<dbReference type="InterPro" id="IPR036977">
    <property type="entry name" value="DNA_primase_Znf_CHC2"/>
</dbReference>
<dbReference type="Gene3D" id="3.90.580.10">
    <property type="entry name" value="Zinc finger, CHC2-type domain"/>
    <property type="match status" value="1"/>
</dbReference>
<keyword evidence="3 12" id="KW-0808">Transferase</keyword>
<evidence type="ECO:0000256" key="12">
    <source>
        <dbReference type="HAMAP-Rule" id="MF_00974"/>
    </source>
</evidence>
<dbReference type="SMART" id="SM00400">
    <property type="entry name" value="ZnF_CHCC"/>
    <property type="match status" value="1"/>
</dbReference>
<evidence type="ECO:0000256" key="1">
    <source>
        <dbReference type="ARBA" id="ARBA00022478"/>
    </source>
</evidence>
<name>A0ABY4PE48_9LACO</name>
<dbReference type="EMBL" id="CP093365">
    <property type="protein sequence ID" value="UQS83547.1"/>
    <property type="molecule type" value="Genomic_DNA"/>
</dbReference>
<dbReference type="InterPro" id="IPR013264">
    <property type="entry name" value="DNAG_N"/>
</dbReference>
<dbReference type="Gene3D" id="3.40.1360.10">
    <property type="match status" value="1"/>
</dbReference>
<dbReference type="Proteomes" id="UP000831947">
    <property type="component" value="Chromosome"/>
</dbReference>